<sequence>MLDLVRYARADKELNAQKLVGPKSTICACCQHMPATATVGDTTLCPTCLPAFALDASGIDHVASLIWLPQLEQGVLSRLVLTLHVTCARQSVTVRTAATGEAGIAAMNFELLKRRETALVNRIGTAKISEFREACKELKIDPVQRAHFVNGIRVLHHGCWFGDAPQLYDNYLRALIGGVPF</sequence>
<accession>A0ABX2P963</accession>
<proteinExistence type="predicted"/>
<evidence type="ECO:0000313" key="1">
    <source>
        <dbReference type="EMBL" id="NVN48134.1"/>
    </source>
</evidence>
<name>A0ABX2P963_9PROT</name>
<protein>
    <submittedName>
        <fullName evidence="1">Uncharacterized protein</fullName>
    </submittedName>
</protein>
<dbReference type="Proteomes" id="UP001516351">
    <property type="component" value="Unassembled WGS sequence"/>
</dbReference>
<dbReference type="RefSeq" id="WP_267312080.1">
    <property type="nucleotide sequence ID" value="NZ_JABXXU010000010.1"/>
</dbReference>
<organism evidence="1 2">
    <name type="scientific">Asaia spathodeae</name>
    <dbReference type="NCBI Taxonomy" id="657016"/>
    <lineage>
        <taxon>Bacteria</taxon>
        <taxon>Pseudomonadati</taxon>
        <taxon>Pseudomonadota</taxon>
        <taxon>Alphaproteobacteria</taxon>
        <taxon>Acetobacterales</taxon>
        <taxon>Acetobacteraceae</taxon>
        <taxon>Asaia</taxon>
    </lineage>
</organism>
<keyword evidence="2" id="KW-1185">Reference proteome</keyword>
<gene>
    <name evidence="1" type="ORF">HW542_15145</name>
</gene>
<comment type="caution">
    <text evidence="1">The sequence shown here is derived from an EMBL/GenBank/DDBJ whole genome shotgun (WGS) entry which is preliminary data.</text>
</comment>
<evidence type="ECO:0000313" key="2">
    <source>
        <dbReference type="Proteomes" id="UP001516351"/>
    </source>
</evidence>
<reference evidence="1 2" key="1">
    <citation type="submission" date="2020-06" db="EMBL/GenBank/DDBJ databases">
        <title>Synonyms of Asaia species.</title>
        <authorList>
            <person name="Sombolestani A."/>
        </authorList>
    </citation>
    <scope>NUCLEOTIDE SEQUENCE [LARGE SCALE GENOMIC DNA]</scope>
    <source>
        <strain evidence="1 2">LMG 27047</strain>
    </source>
</reference>
<dbReference type="EMBL" id="JABXXV010000010">
    <property type="protein sequence ID" value="NVN48134.1"/>
    <property type="molecule type" value="Genomic_DNA"/>
</dbReference>